<feature type="signal peptide" evidence="5">
    <location>
        <begin position="1"/>
        <end position="30"/>
    </location>
</feature>
<dbReference type="GO" id="GO:0009306">
    <property type="term" value="P:protein secretion"/>
    <property type="evidence" value="ECO:0007669"/>
    <property type="project" value="InterPro"/>
</dbReference>
<evidence type="ECO:0000256" key="3">
    <source>
        <dbReference type="ARBA" id="ARBA00022989"/>
    </source>
</evidence>
<feature type="domain" description="Translocation and assembly module TamB C-terminal" evidence="6">
    <location>
        <begin position="1094"/>
        <end position="1450"/>
    </location>
</feature>
<keyword evidence="3" id="KW-1133">Transmembrane helix</keyword>
<keyword evidence="2" id="KW-0812">Transmembrane</keyword>
<keyword evidence="5" id="KW-0732">Signal</keyword>
<dbReference type="GO" id="GO:0097347">
    <property type="term" value="C:TAM protein secretion complex"/>
    <property type="evidence" value="ECO:0007669"/>
    <property type="project" value="TreeGrafter"/>
</dbReference>
<gene>
    <name evidence="7" type="ORF">SAMN06295905_2129</name>
</gene>
<dbReference type="InterPro" id="IPR007452">
    <property type="entry name" value="TamB_C"/>
</dbReference>
<keyword evidence="8" id="KW-1185">Reference proteome</keyword>
<dbReference type="PANTHER" id="PTHR36985:SF1">
    <property type="entry name" value="TRANSLOCATION AND ASSEMBLY MODULE SUBUNIT TAMB"/>
    <property type="match status" value="1"/>
</dbReference>
<evidence type="ECO:0000256" key="4">
    <source>
        <dbReference type="ARBA" id="ARBA00023136"/>
    </source>
</evidence>
<dbReference type="GO" id="GO:0005886">
    <property type="term" value="C:plasma membrane"/>
    <property type="evidence" value="ECO:0007669"/>
    <property type="project" value="InterPro"/>
</dbReference>
<evidence type="ECO:0000256" key="5">
    <source>
        <dbReference type="SAM" id="SignalP"/>
    </source>
</evidence>
<evidence type="ECO:0000259" key="6">
    <source>
        <dbReference type="Pfam" id="PF04357"/>
    </source>
</evidence>
<reference evidence="8" key="1">
    <citation type="submission" date="2017-04" db="EMBL/GenBank/DDBJ databases">
        <authorList>
            <person name="Varghese N."/>
            <person name="Submissions S."/>
        </authorList>
    </citation>
    <scope>NUCLEOTIDE SEQUENCE [LARGE SCALE GENOMIC DNA]</scope>
</reference>
<protein>
    <submittedName>
        <fullName evidence="7">Autotransporter secretion inner membrane protein TamB</fullName>
    </submittedName>
</protein>
<evidence type="ECO:0000313" key="7">
    <source>
        <dbReference type="EMBL" id="SMQ72829.1"/>
    </source>
</evidence>
<dbReference type="OrthoDB" id="7784409at2"/>
<evidence type="ECO:0000313" key="8">
    <source>
        <dbReference type="Proteomes" id="UP000194474"/>
    </source>
</evidence>
<accession>A0A1Y6FDU2</accession>
<sequence length="1450" mass="147070">MPRISPITRRRLFIAALLLAPAAVPVALVAQDMNNEEQKDWLTSFVQDRLSTPERQIRLSNIDGALGSDVSIREITISDAEGVWLRVNNASLNWNQAALFTGRLEVNSLRADSIEYVRNAIPVEGAVDLPSPEAGTLEIPDFPVAINIGELAVPSVTFGEGVFGLGSQISLNGSMRLESGNLDAALDIVRLDGPGGTLDLDAIYRREGNTIDLGLSLVEPPNGVIANLLNIEGRPAVTLTLDGEGPVSDLTAQMRLLANEQEALAGTATIAQTDAGFAVDADLGGPLSTLVAEPYRAFFGAETRLAASALLRDEGGIDISSLTLSGGQLGLTARAQTTADNFLSLLDLEATIADPQGNKVVLPVPGSSTLVQGGQVRIAFGTETSENWQARFDLEGFETDGFAAQTFGLGIGGVARNLDDPATRMVTFNGDGSLSGITADPGVEAALGDSVGLGIAGLWNAGEPIELAELRVVGEALVAGMTGTIDGTDFNGRIQVETDSIAPFSGLAGRSLTGALSLVADGSVMPVSGGFDLVFDGTGTNLAIDDTTADALLAGTVNLSGRLARTEAGITADDFAIANPQVQFRADGAFATETSDFTIALDLSDLRLISPEASGALTVRGSARSDAPEAPLMLLLDGQVPSGTLGQYTLRDAKVGIAASLLGGTISGDVTGNAMLDGHRATLATHLETDDVSQALTGIRFEIAGTQVSGAVTRTVETGLLDGRLDVAASDVSLAAALLLTEASGAVNAALELTPQDGKQGAGVTANVSNLVVNDIVVGRADLSAGISDLFGVPVVNGTASASAIEAGGVEVDTLNARASQSGDTTSFDAQAALATGTDVDLAGSLSPVQGGYRLSLDRANLVQGQLSARLANPTAIMVQGETVTLDALRLSVGSGSITATGSAGSELDIIMEIENLPLSIANAVAPDLELSGTLNGRADLYGPASDPQVAFEARATGVGAGAIAQFGITPLSVVASGSYAGNRVSISGLSIDGNGGLSVSGSGTVPLAGNGLSLSLNGSAPLSLANRFVADRGARVSGTANFDARIGGSLSSPQFSGGVSVAGGEYVDPDLNLRLTGINGRANLSGTNATIESLTANLATGGSVSVSGSVGLTGGMPANLTATLSSARYADGDLFVATLSGGLTLTGNLTGSPVLGGNIFIENANITVPEGLGGGAQLIDVAHRRTPIEVMRTLERARLNAVTGQPIEASRGGGAGPALQLDVTVDAPNQIFIRGRGLDAEVGGSVRLTGSLASIQPVGAFSLIRGRLDVLGRRLTFETGSVTLVGDLDPQLNFVARTEGDGITVFVTIAGRASQPDVSFSSNPTLPQDEVLSRLIFGRSMGELSPIQLAQLAAAAAELVGGGGGGGLVDGLRGAAGLADLDVVTDDQGNVGVQAGTYIQDNVYLGVTAGANGQSKVTINLDVTDDLTIKGAAGQDGNTSLGVFYEHDY</sequence>
<evidence type="ECO:0000256" key="1">
    <source>
        <dbReference type="ARBA" id="ARBA00004167"/>
    </source>
</evidence>
<keyword evidence="4" id="KW-0472">Membrane</keyword>
<comment type="subcellular location">
    <subcellularLocation>
        <location evidence="1">Membrane</location>
        <topology evidence="1">Single-pass membrane protein</topology>
    </subcellularLocation>
</comment>
<proteinExistence type="predicted"/>
<evidence type="ECO:0000256" key="2">
    <source>
        <dbReference type="ARBA" id="ARBA00022692"/>
    </source>
</evidence>
<organism evidence="7 8">
    <name type="scientific">Devosia lucknowensis</name>
    <dbReference type="NCBI Taxonomy" id="1096929"/>
    <lineage>
        <taxon>Bacteria</taxon>
        <taxon>Pseudomonadati</taxon>
        <taxon>Pseudomonadota</taxon>
        <taxon>Alphaproteobacteria</taxon>
        <taxon>Hyphomicrobiales</taxon>
        <taxon>Devosiaceae</taxon>
        <taxon>Devosia</taxon>
    </lineage>
</organism>
<dbReference type="Proteomes" id="UP000194474">
    <property type="component" value="Unassembled WGS sequence"/>
</dbReference>
<name>A0A1Y6FDU2_9HYPH</name>
<dbReference type="PANTHER" id="PTHR36985">
    <property type="entry name" value="TRANSLOCATION AND ASSEMBLY MODULE SUBUNIT TAMB"/>
    <property type="match status" value="1"/>
</dbReference>
<dbReference type="Pfam" id="PF04357">
    <property type="entry name" value="TamB"/>
    <property type="match status" value="1"/>
</dbReference>
<dbReference type="EMBL" id="FXWK01000001">
    <property type="protein sequence ID" value="SMQ72829.1"/>
    <property type="molecule type" value="Genomic_DNA"/>
</dbReference>
<dbReference type="RefSeq" id="WP_086470380.1">
    <property type="nucleotide sequence ID" value="NZ_FXWK01000001.1"/>
</dbReference>
<feature type="chain" id="PRO_5012283274" evidence="5">
    <location>
        <begin position="31"/>
        <end position="1450"/>
    </location>
</feature>